<dbReference type="EMBL" id="BSFJ01000004">
    <property type="protein sequence ID" value="GLK70640.1"/>
    <property type="molecule type" value="Genomic_DNA"/>
</dbReference>
<gene>
    <name evidence="1" type="ORF">GCM10017643_07550</name>
</gene>
<accession>A0A9W6J7G3</accession>
<comment type="caution">
    <text evidence="1">The sequence shown here is derived from an EMBL/GenBank/DDBJ whole genome shotgun (WGS) entry which is preliminary data.</text>
</comment>
<dbReference type="AlphaFoldDB" id="A0A9W6J7G3"/>
<keyword evidence="2" id="KW-1185">Reference proteome</keyword>
<reference evidence="1" key="2">
    <citation type="submission" date="2023-01" db="EMBL/GenBank/DDBJ databases">
        <authorList>
            <person name="Sun Q."/>
            <person name="Evtushenko L."/>
        </authorList>
    </citation>
    <scope>NUCLEOTIDE SEQUENCE</scope>
    <source>
        <strain evidence="1">VKM B-2484</strain>
    </source>
</reference>
<protein>
    <submittedName>
        <fullName evidence="1">Uncharacterized protein</fullName>
    </submittedName>
</protein>
<name>A0A9W6J7G3_9HYPH</name>
<evidence type="ECO:0000313" key="2">
    <source>
        <dbReference type="Proteomes" id="UP001143370"/>
    </source>
</evidence>
<proteinExistence type="predicted"/>
<evidence type="ECO:0000313" key="1">
    <source>
        <dbReference type="EMBL" id="GLK70640.1"/>
    </source>
</evidence>
<dbReference type="Proteomes" id="UP001143370">
    <property type="component" value="Unassembled WGS sequence"/>
</dbReference>
<organism evidence="1 2">
    <name type="scientific">Ancylobacter dichloromethanicus</name>
    <dbReference type="NCBI Taxonomy" id="518825"/>
    <lineage>
        <taxon>Bacteria</taxon>
        <taxon>Pseudomonadati</taxon>
        <taxon>Pseudomonadota</taxon>
        <taxon>Alphaproteobacteria</taxon>
        <taxon>Hyphomicrobiales</taxon>
        <taxon>Xanthobacteraceae</taxon>
        <taxon>Ancylobacter</taxon>
    </lineage>
</organism>
<reference evidence="1" key="1">
    <citation type="journal article" date="2014" name="Int. J. Syst. Evol. Microbiol.">
        <title>Complete genome sequence of Corynebacterium casei LMG S-19264T (=DSM 44701T), isolated from a smear-ripened cheese.</title>
        <authorList>
            <consortium name="US DOE Joint Genome Institute (JGI-PGF)"/>
            <person name="Walter F."/>
            <person name="Albersmeier A."/>
            <person name="Kalinowski J."/>
            <person name="Ruckert C."/>
        </authorList>
    </citation>
    <scope>NUCLEOTIDE SEQUENCE</scope>
    <source>
        <strain evidence="1">VKM B-2484</strain>
    </source>
</reference>
<sequence>MLDERLHLPTIAPVERDRDHDKAIRRKACGQGLERGHFLYTGSAPTGPEIEENDLSVELVHTQGAAVEAAESYERCRPKRLLQNKLAYPVA</sequence>